<dbReference type="RefSeq" id="WP_377861029.1">
    <property type="nucleotide sequence ID" value="NZ_JBHLZU010000030.1"/>
</dbReference>
<keyword evidence="3" id="KW-1185">Reference proteome</keyword>
<feature type="region of interest" description="Disordered" evidence="1">
    <location>
        <begin position="163"/>
        <end position="361"/>
    </location>
</feature>
<evidence type="ECO:0000313" key="2">
    <source>
        <dbReference type="EMBL" id="MFB9908884.1"/>
    </source>
</evidence>
<feature type="compositionally biased region" description="Basic and acidic residues" evidence="1">
    <location>
        <begin position="351"/>
        <end position="361"/>
    </location>
</feature>
<evidence type="ECO:0000256" key="1">
    <source>
        <dbReference type="SAM" id="MobiDB-lite"/>
    </source>
</evidence>
<evidence type="ECO:0008006" key="4">
    <source>
        <dbReference type="Google" id="ProtNLM"/>
    </source>
</evidence>
<feature type="compositionally biased region" description="Gly residues" evidence="1">
    <location>
        <begin position="196"/>
        <end position="207"/>
    </location>
</feature>
<reference evidence="2 3" key="1">
    <citation type="submission" date="2024-09" db="EMBL/GenBank/DDBJ databases">
        <authorList>
            <person name="Sun Q."/>
            <person name="Mori K."/>
        </authorList>
    </citation>
    <scope>NUCLEOTIDE SEQUENCE [LARGE SCALE GENOMIC DNA]</scope>
    <source>
        <strain evidence="2 3">TBRC 7907</strain>
    </source>
</reference>
<feature type="compositionally biased region" description="Gly residues" evidence="1">
    <location>
        <begin position="259"/>
        <end position="302"/>
    </location>
</feature>
<name>A0ABV6A9E9_9PSEU</name>
<accession>A0ABV6A9E9</accession>
<sequence length="381" mass="39111">MSEDRHFSGGDNYESKSLEELRTLLNYDQAALAAQLADEIGKRGAAAKRLADGMNELATKLAGRWQSTSVDKAKAAGDLLRGYGDEQELIAQQIGTPFASMVHVLKQVSEQAKELTMSGPEIPKKLPSGLTPDQIVVLNEHIARREQAKEALRQEAIELGRAVDSEAHRTDQVAPRFNDVPAVFNADPPPTPRPPGGGGGGGGGGWTPPGTLPGERGSTPPPVEQPHPRPTPLPTPNENPGWRPGEIEQVRWERPGNGPVDGGMSGGGGLGGLDSGRGATGSGGSLGAFGGGVLGGGPGADTGRGSSPGRAPAVPGRGPSAPPGGGVPGTAGRSGSGGGFMQPAVQGTGQRAEDEEHQRRYPYVEDLIGELPKVAPPVIGE</sequence>
<feature type="compositionally biased region" description="Gly residues" evidence="1">
    <location>
        <begin position="323"/>
        <end position="340"/>
    </location>
</feature>
<dbReference type="Proteomes" id="UP001589693">
    <property type="component" value="Unassembled WGS sequence"/>
</dbReference>
<organism evidence="2 3">
    <name type="scientific">Allokutzneria oryzae</name>
    <dbReference type="NCBI Taxonomy" id="1378989"/>
    <lineage>
        <taxon>Bacteria</taxon>
        <taxon>Bacillati</taxon>
        <taxon>Actinomycetota</taxon>
        <taxon>Actinomycetes</taxon>
        <taxon>Pseudonocardiales</taxon>
        <taxon>Pseudonocardiaceae</taxon>
        <taxon>Allokutzneria</taxon>
    </lineage>
</organism>
<feature type="compositionally biased region" description="Basic and acidic residues" evidence="1">
    <location>
        <begin position="245"/>
        <end position="254"/>
    </location>
</feature>
<protein>
    <recommendedName>
        <fullName evidence="4">PPE domain-containing protein</fullName>
    </recommendedName>
</protein>
<evidence type="ECO:0000313" key="3">
    <source>
        <dbReference type="Proteomes" id="UP001589693"/>
    </source>
</evidence>
<feature type="compositionally biased region" description="Low complexity" evidence="1">
    <location>
        <begin position="303"/>
        <end position="319"/>
    </location>
</feature>
<proteinExistence type="predicted"/>
<feature type="compositionally biased region" description="Pro residues" evidence="1">
    <location>
        <begin position="219"/>
        <end position="237"/>
    </location>
</feature>
<comment type="caution">
    <text evidence="2">The sequence shown here is derived from an EMBL/GenBank/DDBJ whole genome shotgun (WGS) entry which is preliminary data.</text>
</comment>
<dbReference type="EMBL" id="JBHLZU010000030">
    <property type="protein sequence ID" value="MFB9908884.1"/>
    <property type="molecule type" value="Genomic_DNA"/>
</dbReference>
<gene>
    <name evidence="2" type="ORF">ACFFQA_33520</name>
</gene>